<proteinExistence type="predicted"/>
<dbReference type="InterPro" id="IPR038765">
    <property type="entry name" value="Papain-like_cys_pep_sf"/>
</dbReference>
<dbReference type="SUPFAM" id="SSF54001">
    <property type="entry name" value="Cysteine proteinases"/>
    <property type="match status" value="1"/>
</dbReference>
<protein>
    <submittedName>
        <fullName evidence="1">Uncharacterized protein</fullName>
    </submittedName>
</protein>
<dbReference type="EMBL" id="CP089291">
    <property type="protein sequence ID" value="UOF90751.1"/>
    <property type="molecule type" value="Genomic_DNA"/>
</dbReference>
<evidence type="ECO:0000313" key="2">
    <source>
        <dbReference type="Proteomes" id="UP000830167"/>
    </source>
</evidence>
<name>A0ABY4CMK9_9BACL</name>
<accession>A0ABY4CMK9</accession>
<dbReference type="RefSeq" id="WP_347437451.1">
    <property type="nucleotide sequence ID" value="NZ_CP089291.1"/>
</dbReference>
<keyword evidence="2" id="KW-1185">Reference proteome</keyword>
<dbReference type="Gene3D" id="3.90.1720.10">
    <property type="entry name" value="endopeptidase domain like (from Nostoc punctiforme)"/>
    <property type="match status" value="1"/>
</dbReference>
<gene>
    <name evidence="1" type="ORF">LSG31_00265</name>
</gene>
<reference evidence="1" key="1">
    <citation type="submission" date="2021-12" db="EMBL/GenBank/DDBJ databases">
        <title>Alicyclobacillaceae gen. nov., sp. nov., isolated from chalcocite enrichment system.</title>
        <authorList>
            <person name="Jiang Z."/>
        </authorList>
    </citation>
    <scope>NUCLEOTIDE SEQUENCE</scope>
    <source>
        <strain evidence="1">MYW30-H2</strain>
    </source>
</reference>
<dbReference type="Proteomes" id="UP000830167">
    <property type="component" value="Chromosome"/>
</dbReference>
<organism evidence="1 2">
    <name type="scientific">Fodinisporobacter ferrooxydans</name>
    <dbReference type="NCBI Taxonomy" id="2901836"/>
    <lineage>
        <taxon>Bacteria</taxon>
        <taxon>Bacillati</taxon>
        <taxon>Bacillota</taxon>
        <taxon>Bacilli</taxon>
        <taxon>Bacillales</taxon>
        <taxon>Alicyclobacillaceae</taxon>
        <taxon>Fodinisporobacter</taxon>
    </lineage>
</organism>
<evidence type="ECO:0000313" key="1">
    <source>
        <dbReference type="EMBL" id="UOF90751.1"/>
    </source>
</evidence>
<sequence length="156" mass="17920">MKLADLIFVRGTSFLDRSIEDITSSSYSHVAGIVKENELIEAQGFRKTGYQALDFYSSHADVYRCENMSDFQRDKILQYVTNEVGSRYDYLLIGWEAIRYLLHTMIPYREPPQARICSTLWADAYKSAGIDLCPGIKYPTPRDLAESKLLKKIGNY</sequence>